<reference evidence="1" key="1">
    <citation type="journal article" date="2022" name="Front. Microbiol.">
        <title>New perspectives on an old grouping: The genomic and phenotypic variability of Oxalobacter formigenes and the implications for calcium oxalate stone prevention.</title>
        <authorList>
            <person name="Chmiel J.A."/>
            <person name="Carr C."/>
            <person name="Stuivenberg G.A."/>
            <person name="Venema R."/>
            <person name="Chanyi R.M."/>
            <person name="Al K.F."/>
            <person name="Giguere D."/>
            <person name="Say H."/>
            <person name="Akouris P.P."/>
            <person name="Dominguez Romero S.A."/>
            <person name="Kwong A."/>
            <person name="Tai V."/>
            <person name="Koval S.F."/>
            <person name="Razvi H."/>
            <person name="Bjazevic J."/>
            <person name="Burton J.P."/>
        </authorList>
    </citation>
    <scope>NUCLEOTIDE SEQUENCE</scope>
    <source>
        <strain evidence="1">WoOx3</strain>
    </source>
</reference>
<protein>
    <submittedName>
        <fullName evidence="1">Uncharacterized protein</fullName>
    </submittedName>
</protein>
<keyword evidence="2" id="KW-1185">Reference proteome</keyword>
<organism evidence="1 2">
    <name type="scientific">Oxalobacter vibrioformis</name>
    <dbReference type="NCBI Taxonomy" id="933080"/>
    <lineage>
        <taxon>Bacteria</taxon>
        <taxon>Pseudomonadati</taxon>
        <taxon>Pseudomonadota</taxon>
        <taxon>Betaproteobacteria</taxon>
        <taxon>Burkholderiales</taxon>
        <taxon>Oxalobacteraceae</taxon>
        <taxon>Oxalobacter</taxon>
    </lineage>
</organism>
<name>A0A9E9LZQ1_9BURK</name>
<evidence type="ECO:0000313" key="2">
    <source>
        <dbReference type="Proteomes" id="UP001156215"/>
    </source>
</evidence>
<evidence type="ECO:0000313" key="1">
    <source>
        <dbReference type="EMBL" id="WAW10600.1"/>
    </source>
</evidence>
<dbReference type="Proteomes" id="UP001156215">
    <property type="component" value="Chromosome"/>
</dbReference>
<gene>
    <name evidence="1" type="ORF">NB640_02765</name>
</gene>
<dbReference type="AlphaFoldDB" id="A0A9E9LZQ1"/>
<sequence>MSTDSSRFRVEPGQFAERFNRCMEKLSQRFRIEDVPKVKVGPNQDTFQSNSTHQITIIGTIDKKSGYVVNAMLVARGNDEQGMENIIVHATGMAAGYEPEIIPVQAKKDISRLVAAYNPHKDEPISMVYKGLKLTYGMQADMGLSHFSVRPAE</sequence>
<accession>A0A9E9LZQ1</accession>
<proteinExistence type="predicted"/>
<dbReference type="KEGG" id="ovb:NB640_02765"/>
<dbReference type="EMBL" id="CP098242">
    <property type="protein sequence ID" value="WAW10600.1"/>
    <property type="molecule type" value="Genomic_DNA"/>
</dbReference>
<dbReference type="RefSeq" id="WP_269309626.1">
    <property type="nucleotide sequence ID" value="NZ_CP098242.1"/>
</dbReference>